<dbReference type="InterPro" id="IPR011990">
    <property type="entry name" value="TPR-like_helical_dom_sf"/>
</dbReference>
<dbReference type="AlphaFoldDB" id="A0A2M8P9L6"/>
<sequence>VDELLHCLPPQGSTARNVMRLTEVINALRTALEPDLPRPADSRLILREGASYRFVVSDQVEIDADLLAQRLSSARHLESSGEVTGAIRLYEQATALYKGDYLPADRHSLWTANERATLQMLYANALNHLADLYAHEGRLDMAIKAANTALTVD</sequence>
<reference evidence="2 3" key="1">
    <citation type="submission" date="2017-11" db="EMBL/GenBank/DDBJ databases">
        <title>Evolution of Phototrophy in the Chloroflexi Phylum Driven by Horizontal Gene Transfer.</title>
        <authorList>
            <person name="Ward L.M."/>
            <person name="Hemp J."/>
            <person name="Shih P.M."/>
            <person name="Mcglynn S.E."/>
            <person name="Fischer W."/>
        </authorList>
    </citation>
    <scope>NUCLEOTIDE SEQUENCE [LARGE SCALE GENOMIC DNA]</scope>
    <source>
        <strain evidence="2">JP3_13</strain>
    </source>
</reference>
<dbReference type="SUPFAM" id="SSF48452">
    <property type="entry name" value="TPR-like"/>
    <property type="match status" value="1"/>
</dbReference>
<feature type="domain" description="Bacterial transcriptional activator" evidence="1">
    <location>
        <begin position="62"/>
        <end position="153"/>
    </location>
</feature>
<organism evidence="2 3">
    <name type="scientific">Candidatus Thermofonsia Clade 1 bacterium</name>
    <dbReference type="NCBI Taxonomy" id="2364210"/>
    <lineage>
        <taxon>Bacteria</taxon>
        <taxon>Bacillati</taxon>
        <taxon>Chloroflexota</taxon>
        <taxon>Candidatus Thermofontia</taxon>
        <taxon>Candidatus Thermofonsia Clade 1</taxon>
    </lineage>
</organism>
<comment type="caution">
    <text evidence="2">The sequence shown here is derived from an EMBL/GenBank/DDBJ whole genome shotgun (WGS) entry which is preliminary data.</text>
</comment>
<proteinExistence type="predicted"/>
<dbReference type="InterPro" id="IPR005158">
    <property type="entry name" value="BTAD"/>
</dbReference>
<gene>
    <name evidence="2" type="ORF">CUN49_16610</name>
</gene>
<feature type="non-terminal residue" evidence="2">
    <location>
        <position position="153"/>
    </location>
</feature>
<name>A0A2M8P9L6_9CHLR</name>
<dbReference type="PANTHER" id="PTHR35807:SF2">
    <property type="entry name" value="TRANSCRIPTIONAL ACTIVATOR DOMAIN"/>
    <property type="match status" value="1"/>
</dbReference>
<feature type="non-terminal residue" evidence="2">
    <location>
        <position position="1"/>
    </location>
</feature>
<evidence type="ECO:0000259" key="1">
    <source>
        <dbReference type="SMART" id="SM01043"/>
    </source>
</evidence>
<dbReference type="Gene3D" id="1.25.40.10">
    <property type="entry name" value="Tetratricopeptide repeat domain"/>
    <property type="match status" value="1"/>
</dbReference>
<dbReference type="EMBL" id="PGTM01000539">
    <property type="protein sequence ID" value="PJF34251.1"/>
    <property type="molecule type" value="Genomic_DNA"/>
</dbReference>
<evidence type="ECO:0000313" key="2">
    <source>
        <dbReference type="EMBL" id="PJF34251.1"/>
    </source>
</evidence>
<dbReference type="SMART" id="SM01043">
    <property type="entry name" value="BTAD"/>
    <property type="match status" value="1"/>
</dbReference>
<evidence type="ECO:0000313" key="3">
    <source>
        <dbReference type="Proteomes" id="UP000229681"/>
    </source>
</evidence>
<protein>
    <recommendedName>
        <fullName evidence="1">Bacterial transcriptional activator domain-containing protein</fullName>
    </recommendedName>
</protein>
<accession>A0A2M8P9L6</accession>
<dbReference type="Pfam" id="PF03704">
    <property type="entry name" value="BTAD"/>
    <property type="match status" value="1"/>
</dbReference>
<dbReference type="PROSITE" id="PS50293">
    <property type="entry name" value="TPR_REGION"/>
    <property type="match status" value="1"/>
</dbReference>
<dbReference type="Proteomes" id="UP000229681">
    <property type="component" value="Unassembled WGS sequence"/>
</dbReference>
<dbReference type="PANTHER" id="PTHR35807">
    <property type="entry name" value="TRANSCRIPTIONAL REGULATOR REDD-RELATED"/>
    <property type="match status" value="1"/>
</dbReference>
<dbReference type="InterPro" id="IPR051677">
    <property type="entry name" value="AfsR-DnrI-RedD_regulator"/>
</dbReference>